<dbReference type="InterPro" id="IPR036412">
    <property type="entry name" value="HAD-like_sf"/>
</dbReference>
<dbReference type="SFLD" id="SFLDS00003">
    <property type="entry name" value="Haloacid_Dehalogenase"/>
    <property type="match status" value="1"/>
</dbReference>
<dbReference type="PANTHER" id="PTHR43481">
    <property type="entry name" value="FRUCTOSE-1-PHOSPHATE PHOSPHATASE"/>
    <property type="match status" value="1"/>
</dbReference>
<dbReference type="InterPro" id="IPR023198">
    <property type="entry name" value="PGP-like_dom2"/>
</dbReference>
<organism evidence="1 2">
    <name type="scientific">Granulicella cerasi</name>
    <dbReference type="NCBI Taxonomy" id="741063"/>
    <lineage>
        <taxon>Bacteria</taxon>
        <taxon>Pseudomonadati</taxon>
        <taxon>Acidobacteriota</taxon>
        <taxon>Terriglobia</taxon>
        <taxon>Terriglobales</taxon>
        <taxon>Acidobacteriaceae</taxon>
        <taxon>Granulicella</taxon>
    </lineage>
</organism>
<dbReference type="InterPro" id="IPR051806">
    <property type="entry name" value="HAD-like_SPP"/>
</dbReference>
<dbReference type="Gene3D" id="3.40.50.1000">
    <property type="entry name" value="HAD superfamily/HAD-like"/>
    <property type="match status" value="1"/>
</dbReference>
<dbReference type="SFLD" id="SFLDG01129">
    <property type="entry name" value="C1.5:_HAD__Beta-PGM__Phosphata"/>
    <property type="match status" value="1"/>
</dbReference>
<keyword evidence="1" id="KW-0378">Hydrolase</keyword>
<gene>
    <name evidence="1" type="ORF">ACFQBQ_06270</name>
</gene>
<dbReference type="NCBIfam" id="TIGR01509">
    <property type="entry name" value="HAD-SF-IA-v3"/>
    <property type="match status" value="1"/>
</dbReference>
<dbReference type="SUPFAM" id="SSF56784">
    <property type="entry name" value="HAD-like"/>
    <property type="match status" value="1"/>
</dbReference>
<protein>
    <submittedName>
        <fullName evidence="1">HAD family hydrolase</fullName>
    </submittedName>
</protein>
<dbReference type="Pfam" id="PF13419">
    <property type="entry name" value="HAD_2"/>
    <property type="match status" value="1"/>
</dbReference>
<evidence type="ECO:0000313" key="1">
    <source>
        <dbReference type="EMBL" id="MFC6645199.1"/>
    </source>
</evidence>
<comment type="caution">
    <text evidence="1">The sequence shown here is derived from an EMBL/GenBank/DDBJ whole genome shotgun (WGS) entry which is preliminary data.</text>
</comment>
<reference evidence="2" key="1">
    <citation type="journal article" date="2019" name="Int. J. Syst. Evol. Microbiol.">
        <title>The Global Catalogue of Microorganisms (GCM) 10K type strain sequencing project: providing services to taxonomists for standard genome sequencing and annotation.</title>
        <authorList>
            <consortium name="The Broad Institute Genomics Platform"/>
            <consortium name="The Broad Institute Genome Sequencing Center for Infectious Disease"/>
            <person name="Wu L."/>
            <person name="Ma J."/>
        </authorList>
    </citation>
    <scope>NUCLEOTIDE SEQUENCE [LARGE SCALE GENOMIC DNA]</scope>
    <source>
        <strain evidence="2">CGMCC 1.16026</strain>
    </source>
</reference>
<dbReference type="PANTHER" id="PTHR43481:SF4">
    <property type="entry name" value="GLYCEROL-1-PHOSPHATE PHOSPHOHYDROLASE 1-RELATED"/>
    <property type="match status" value="1"/>
</dbReference>
<dbReference type="SFLD" id="SFLDG01135">
    <property type="entry name" value="C1.5.6:_HAD__Beta-PGM__Phospha"/>
    <property type="match status" value="1"/>
</dbReference>
<name>A0ABW1Z7Q9_9BACT</name>
<sequence length="204" mass="22629">MKLTIPQGDFDAYLFDCDGTIVDSMPLHYVAWHKMLAEYNCPFPEEQFYAYGGLPVETILEMLNEQHGLSMPVKQVAHEKELYYQGLVHTIDGIPMTIDHIHDKHGKIPFAVVSGSPRKSVVDSLEALGLLDKFEVLVCAGEYSKGKPHPEPFLKAAELLGVDPKRCLVFEDAQPGIDAAEAAGMQWVRVPLPKERLAAAEAAR</sequence>
<dbReference type="GO" id="GO:0016787">
    <property type="term" value="F:hydrolase activity"/>
    <property type="evidence" value="ECO:0007669"/>
    <property type="project" value="UniProtKB-KW"/>
</dbReference>
<evidence type="ECO:0000313" key="2">
    <source>
        <dbReference type="Proteomes" id="UP001596391"/>
    </source>
</evidence>
<proteinExistence type="predicted"/>
<dbReference type="CDD" id="cd07505">
    <property type="entry name" value="HAD_BPGM-like"/>
    <property type="match status" value="1"/>
</dbReference>
<dbReference type="EMBL" id="JBHSWI010000001">
    <property type="protein sequence ID" value="MFC6645199.1"/>
    <property type="molecule type" value="Genomic_DNA"/>
</dbReference>
<dbReference type="InterPro" id="IPR006439">
    <property type="entry name" value="HAD-SF_hydro_IA"/>
</dbReference>
<dbReference type="Proteomes" id="UP001596391">
    <property type="component" value="Unassembled WGS sequence"/>
</dbReference>
<dbReference type="InterPro" id="IPR023214">
    <property type="entry name" value="HAD_sf"/>
</dbReference>
<accession>A0ABW1Z7Q9</accession>
<dbReference type="RefSeq" id="WP_263371585.1">
    <property type="nucleotide sequence ID" value="NZ_JAGSYD010000003.1"/>
</dbReference>
<dbReference type="InterPro" id="IPR041492">
    <property type="entry name" value="HAD_2"/>
</dbReference>
<dbReference type="Gene3D" id="1.10.150.240">
    <property type="entry name" value="Putative phosphatase, domain 2"/>
    <property type="match status" value="1"/>
</dbReference>
<keyword evidence="2" id="KW-1185">Reference proteome</keyword>